<feature type="compositionally biased region" description="Basic and acidic residues" evidence="1">
    <location>
        <begin position="229"/>
        <end position="239"/>
    </location>
</feature>
<dbReference type="OrthoDB" id="1939643at2759"/>
<evidence type="ECO:0008006" key="4">
    <source>
        <dbReference type="Google" id="ProtNLM"/>
    </source>
</evidence>
<feature type="compositionally biased region" description="Basic and acidic residues" evidence="1">
    <location>
        <begin position="117"/>
        <end position="131"/>
    </location>
</feature>
<feature type="region of interest" description="Disordered" evidence="1">
    <location>
        <begin position="307"/>
        <end position="456"/>
    </location>
</feature>
<dbReference type="Proteomes" id="UP000241769">
    <property type="component" value="Unassembled WGS sequence"/>
</dbReference>
<feature type="compositionally biased region" description="Basic and acidic residues" evidence="1">
    <location>
        <begin position="361"/>
        <end position="384"/>
    </location>
</feature>
<evidence type="ECO:0000313" key="2">
    <source>
        <dbReference type="EMBL" id="PRP75789.1"/>
    </source>
</evidence>
<reference evidence="2 3" key="1">
    <citation type="journal article" date="2018" name="Genome Biol. Evol.">
        <title>Multiple Roots of Fruiting Body Formation in Amoebozoa.</title>
        <authorList>
            <person name="Hillmann F."/>
            <person name="Forbes G."/>
            <person name="Novohradska S."/>
            <person name="Ferling I."/>
            <person name="Riege K."/>
            <person name="Groth M."/>
            <person name="Westermann M."/>
            <person name="Marz M."/>
            <person name="Spaller T."/>
            <person name="Winckler T."/>
            <person name="Schaap P."/>
            <person name="Glockner G."/>
        </authorList>
    </citation>
    <scope>NUCLEOTIDE SEQUENCE [LARGE SCALE GENOMIC DNA]</scope>
    <source>
        <strain evidence="2 3">Jena</strain>
    </source>
</reference>
<organism evidence="2 3">
    <name type="scientific">Planoprotostelium fungivorum</name>
    <dbReference type="NCBI Taxonomy" id="1890364"/>
    <lineage>
        <taxon>Eukaryota</taxon>
        <taxon>Amoebozoa</taxon>
        <taxon>Evosea</taxon>
        <taxon>Variosea</taxon>
        <taxon>Cavosteliida</taxon>
        <taxon>Cavosteliaceae</taxon>
        <taxon>Planoprotostelium</taxon>
    </lineage>
</organism>
<feature type="compositionally biased region" description="Basic and acidic residues" evidence="1">
    <location>
        <begin position="313"/>
        <end position="350"/>
    </location>
</feature>
<feature type="compositionally biased region" description="Basic and acidic residues" evidence="1">
    <location>
        <begin position="407"/>
        <end position="424"/>
    </location>
</feature>
<feature type="compositionally biased region" description="Polar residues" evidence="1">
    <location>
        <begin position="59"/>
        <end position="99"/>
    </location>
</feature>
<comment type="caution">
    <text evidence="2">The sequence shown here is derived from an EMBL/GenBank/DDBJ whole genome shotgun (WGS) entry which is preliminary data.</text>
</comment>
<feature type="region of interest" description="Disordered" evidence="1">
    <location>
        <begin position="474"/>
        <end position="506"/>
    </location>
</feature>
<feature type="compositionally biased region" description="Acidic residues" evidence="1">
    <location>
        <begin position="351"/>
        <end position="360"/>
    </location>
</feature>
<accession>A0A2P6MVR1</accession>
<gene>
    <name evidence="2" type="ORF">PROFUN_08783</name>
</gene>
<keyword evidence="3" id="KW-1185">Reference proteome</keyword>
<name>A0A2P6MVR1_9EUKA</name>
<feature type="compositionally biased region" description="Basic and acidic residues" evidence="1">
    <location>
        <begin position="438"/>
        <end position="452"/>
    </location>
</feature>
<dbReference type="AlphaFoldDB" id="A0A2P6MVR1"/>
<dbReference type="EMBL" id="MDYQ01000362">
    <property type="protein sequence ID" value="PRP75789.1"/>
    <property type="molecule type" value="Genomic_DNA"/>
</dbReference>
<dbReference type="Gene3D" id="2.60.120.10">
    <property type="entry name" value="Jelly Rolls"/>
    <property type="match status" value="1"/>
</dbReference>
<feature type="compositionally biased region" description="Low complexity" evidence="1">
    <location>
        <begin position="206"/>
        <end position="228"/>
    </location>
</feature>
<dbReference type="InParanoid" id="A0A2P6MVR1"/>
<feature type="compositionally biased region" description="Acidic residues" evidence="1">
    <location>
        <begin position="479"/>
        <end position="492"/>
    </location>
</feature>
<dbReference type="InterPro" id="IPR014710">
    <property type="entry name" value="RmlC-like_jellyroll"/>
</dbReference>
<sequence length="832" mass="92157">MPSKGKRQSNGDWKITYQPKKNIAKDDDGLEDVDQFWDADGTVNETRESSIIFGKVPQDVSTPDSPEADQSSVSLDQSADLSTTTNSRKSSKLNHSSLYKTPKNHQGREESSEEETEKSTDKTAHSTKGDKGGYAVKSSDRGASKKSASKTTKKQEESDSDDSTKGSISNSYDTVEPLNGDESRKKIAKRASPSKKTNESAKKNNESTTNESTKKSNGSTKKSNGSTKKSNESTKKSNDSTKSSKKGKVDSPASPIFEAEPGSPNQWESTAYEPVDFGSEAPSIIRGDHHQTVSLDDGIARNLDEDFLSPIIDTKKNSQKKGDSKKSSANTEKSHTNKKSSVDTKKRALEDESSSEEEEELPRKRSKVESNTKKAAPKKIELPKKTQTKTKGKAKEVESSEEEEEEKSTKTSKKEAPKPKKSTESPRIMAPPQSVSKLSKDKKTTKDTHEITDMSFSSEISVLESSMDETFHVEHSIDDPEEAGYSDPEDTTQEGASNTRRESLRRREKPVDFWRNDKLVYKKSPVHLSEDDAFNTRTIVDRVEHEKTPQKSRVSRVRMMEGGKIPQVRASNGKRVPLCVRKLREPKRTDEDYNVTTAGEMLNHDLFISGVINLPPGETYNRDNTDGGLVLMMILGALSVEIEGMEKFHAYSGDHFWLPQDSNATITNIDANYIARFNFVALEACVFTKEIVKGDCRWRENKVTVEREAVENHRVLDYVGCSMVRWRYLQLRGGQIGKSIHINHKATTSTPMTRSAIQKSGSAIMINASRVPPSLMDTAATTNTAAPAVARQGSCFQINGRAASIGNGLDNMVSLKTENKTSQEQQVHRKGT</sequence>
<evidence type="ECO:0000256" key="1">
    <source>
        <dbReference type="SAM" id="MobiDB-lite"/>
    </source>
</evidence>
<evidence type="ECO:0000313" key="3">
    <source>
        <dbReference type="Proteomes" id="UP000241769"/>
    </source>
</evidence>
<feature type="region of interest" description="Disordered" evidence="1">
    <location>
        <begin position="48"/>
        <end position="289"/>
    </location>
</feature>
<feature type="compositionally biased region" description="Basic and acidic residues" evidence="1">
    <location>
        <begin position="196"/>
        <end position="205"/>
    </location>
</feature>
<proteinExistence type="predicted"/>
<protein>
    <recommendedName>
        <fullName evidence="4">Mif2/CENP-C cupin domain-containing protein</fullName>
    </recommendedName>
</protein>
<feature type="region of interest" description="Disordered" evidence="1">
    <location>
        <begin position="1"/>
        <end position="28"/>
    </location>
</feature>